<proteinExistence type="predicted"/>
<organism evidence="1 2">
    <name type="scientific">Sesamum alatum</name>
    <dbReference type="NCBI Taxonomy" id="300844"/>
    <lineage>
        <taxon>Eukaryota</taxon>
        <taxon>Viridiplantae</taxon>
        <taxon>Streptophyta</taxon>
        <taxon>Embryophyta</taxon>
        <taxon>Tracheophyta</taxon>
        <taxon>Spermatophyta</taxon>
        <taxon>Magnoliopsida</taxon>
        <taxon>eudicotyledons</taxon>
        <taxon>Gunneridae</taxon>
        <taxon>Pentapetalae</taxon>
        <taxon>asterids</taxon>
        <taxon>lamiids</taxon>
        <taxon>Lamiales</taxon>
        <taxon>Pedaliaceae</taxon>
        <taxon>Sesamum</taxon>
    </lineage>
</organism>
<dbReference type="AlphaFoldDB" id="A0AAE1YFZ5"/>
<gene>
    <name evidence="1" type="ORF">Salat_1187700</name>
</gene>
<protein>
    <submittedName>
        <fullName evidence="1">Uncharacterized protein</fullName>
    </submittedName>
</protein>
<accession>A0AAE1YFZ5</accession>
<keyword evidence="2" id="KW-1185">Reference proteome</keyword>
<reference evidence="1" key="2">
    <citation type="journal article" date="2024" name="Plant">
        <title>Genomic evolution and insights into agronomic trait innovations of Sesamum species.</title>
        <authorList>
            <person name="Miao H."/>
            <person name="Wang L."/>
            <person name="Qu L."/>
            <person name="Liu H."/>
            <person name="Sun Y."/>
            <person name="Le M."/>
            <person name="Wang Q."/>
            <person name="Wei S."/>
            <person name="Zheng Y."/>
            <person name="Lin W."/>
            <person name="Duan Y."/>
            <person name="Cao H."/>
            <person name="Xiong S."/>
            <person name="Wang X."/>
            <person name="Wei L."/>
            <person name="Li C."/>
            <person name="Ma Q."/>
            <person name="Ju M."/>
            <person name="Zhao R."/>
            <person name="Li G."/>
            <person name="Mu C."/>
            <person name="Tian Q."/>
            <person name="Mei H."/>
            <person name="Zhang T."/>
            <person name="Gao T."/>
            <person name="Zhang H."/>
        </authorList>
    </citation>
    <scope>NUCLEOTIDE SEQUENCE</scope>
    <source>
        <strain evidence="1">3651</strain>
    </source>
</reference>
<evidence type="ECO:0000313" key="2">
    <source>
        <dbReference type="Proteomes" id="UP001293254"/>
    </source>
</evidence>
<name>A0AAE1YFZ5_9LAMI</name>
<sequence>MNSQAEEKFSYFYRKWMGQLEDLLQLLLVVSREHSQSADKDMVVSSPPTISSWKPLLAFRLVESLRNTRLPAAMCLGGMTEEQVKKIEALRVKIKMEKKRVEREMERQ</sequence>
<evidence type="ECO:0000313" key="1">
    <source>
        <dbReference type="EMBL" id="KAK4428878.1"/>
    </source>
</evidence>
<dbReference type="Proteomes" id="UP001293254">
    <property type="component" value="Unassembled WGS sequence"/>
</dbReference>
<comment type="caution">
    <text evidence="1">The sequence shown here is derived from an EMBL/GenBank/DDBJ whole genome shotgun (WGS) entry which is preliminary data.</text>
</comment>
<reference evidence="1" key="1">
    <citation type="submission" date="2020-06" db="EMBL/GenBank/DDBJ databases">
        <authorList>
            <person name="Li T."/>
            <person name="Hu X."/>
            <person name="Zhang T."/>
            <person name="Song X."/>
            <person name="Zhang H."/>
            <person name="Dai N."/>
            <person name="Sheng W."/>
            <person name="Hou X."/>
            <person name="Wei L."/>
        </authorList>
    </citation>
    <scope>NUCLEOTIDE SEQUENCE</scope>
    <source>
        <strain evidence="1">3651</strain>
        <tissue evidence="1">Leaf</tissue>
    </source>
</reference>
<dbReference type="EMBL" id="JACGWO010000004">
    <property type="protein sequence ID" value="KAK4428878.1"/>
    <property type="molecule type" value="Genomic_DNA"/>
</dbReference>